<accession>A0AAV4Y0U1</accession>
<reference evidence="1 2" key="1">
    <citation type="submission" date="2021-06" db="EMBL/GenBank/DDBJ databases">
        <title>Caerostris extrusa draft genome.</title>
        <authorList>
            <person name="Kono N."/>
            <person name="Arakawa K."/>
        </authorList>
    </citation>
    <scope>NUCLEOTIDE SEQUENCE [LARGE SCALE GENOMIC DNA]</scope>
</reference>
<proteinExistence type="predicted"/>
<comment type="caution">
    <text evidence="1">The sequence shown here is derived from an EMBL/GenBank/DDBJ whole genome shotgun (WGS) entry which is preliminary data.</text>
</comment>
<evidence type="ECO:0000313" key="1">
    <source>
        <dbReference type="EMBL" id="GIY99841.1"/>
    </source>
</evidence>
<dbReference type="Proteomes" id="UP001054945">
    <property type="component" value="Unassembled WGS sequence"/>
</dbReference>
<sequence>MHPGCSHGHNNASASSQSGMTAPSGAAGCAWPGSFQRRIPVWGGPHSDTGTCSHTRCSGVHVVIQSCLTSTWVVADHLATESIEEVSTIRDPFTVVSSAGSSFSKSLTPRMQYVWALRPSFVEVEEERWSSLWGCWSRMVTHRKNRF</sequence>
<evidence type="ECO:0000313" key="2">
    <source>
        <dbReference type="Proteomes" id="UP001054945"/>
    </source>
</evidence>
<gene>
    <name evidence="1" type="ORF">CEXT_67191</name>
</gene>
<organism evidence="1 2">
    <name type="scientific">Caerostris extrusa</name>
    <name type="common">Bark spider</name>
    <name type="synonym">Caerostris bankana</name>
    <dbReference type="NCBI Taxonomy" id="172846"/>
    <lineage>
        <taxon>Eukaryota</taxon>
        <taxon>Metazoa</taxon>
        <taxon>Ecdysozoa</taxon>
        <taxon>Arthropoda</taxon>
        <taxon>Chelicerata</taxon>
        <taxon>Arachnida</taxon>
        <taxon>Araneae</taxon>
        <taxon>Araneomorphae</taxon>
        <taxon>Entelegynae</taxon>
        <taxon>Araneoidea</taxon>
        <taxon>Araneidae</taxon>
        <taxon>Caerostris</taxon>
    </lineage>
</organism>
<name>A0AAV4Y0U1_CAEEX</name>
<dbReference type="AlphaFoldDB" id="A0AAV4Y0U1"/>
<protein>
    <submittedName>
        <fullName evidence="1">Uncharacterized protein</fullName>
    </submittedName>
</protein>
<keyword evidence="2" id="KW-1185">Reference proteome</keyword>
<dbReference type="EMBL" id="BPLR01001088">
    <property type="protein sequence ID" value="GIY99841.1"/>
    <property type="molecule type" value="Genomic_DNA"/>
</dbReference>